<protein>
    <submittedName>
        <fullName evidence="1">Uncharacterized protein</fullName>
    </submittedName>
</protein>
<accession>A0A2H4IBN0</accession>
<sequence length="109" mass="12786">MAAINKVHIYYMDLAPVVFGVQFSKMDNSQVEAVWQMLRMSMQMDMQHNRPPLAALFVSRASELKKPGRSFFNEYEKITGIKLSYEDWQKLVEEVWAHYSMQDFVGEQS</sequence>
<dbReference type="EMBL" id="KY984068">
    <property type="protein sequence ID" value="ARW58957.1"/>
    <property type="molecule type" value="Genomic_DNA"/>
</dbReference>
<proteinExistence type="predicted"/>
<evidence type="ECO:0000313" key="1">
    <source>
        <dbReference type="EMBL" id="ARW58957.1"/>
    </source>
</evidence>
<dbReference type="Proteomes" id="UP000240568">
    <property type="component" value="Segment"/>
</dbReference>
<name>A0A2H4IBN0_9CAUD</name>
<evidence type="ECO:0000313" key="2">
    <source>
        <dbReference type="Proteomes" id="UP000240568"/>
    </source>
</evidence>
<keyword evidence="2" id="KW-1185">Reference proteome</keyword>
<gene>
    <name evidence="1" type="ORF">Y3_317</name>
</gene>
<organism evidence="1 2">
    <name type="scientific">Erwinia phage vB_EamM_Y3</name>
    <dbReference type="NCBI Taxonomy" id="1983553"/>
    <lineage>
        <taxon>Viruses</taxon>
        <taxon>Duplodnaviria</taxon>
        <taxon>Heunggongvirae</taxon>
        <taxon>Uroviricota</taxon>
        <taxon>Caudoviricetes</taxon>
        <taxon>Sasquatchvirus</taxon>
        <taxon>Sasquatchvirus Y3</taxon>
    </lineage>
</organism>
<reference evidence="1 2" key="1">
    <citation type="submission" date="2017-04" db="EMBL/GenBank/DDBJ databases">
        <authorList>
            <person name="Afonso C.L."/>
            <person name="Miller P.J."/>
            <person name="Scott M.A."/>
            <person name="Spackman E."/>
            <person name="Goraichik I."/>
            <person name="Dimitrov K.M."/>
            <person name="Suarez D.L."/>
            <person name="Swayne D.E."/>
        </authorList>
    </citation>
    <scope>NUCLEOTIDE SEQUENCE [LARGE SCALE GENOMIC DNA]</scope>
</reference>